<reference evidence="2" key="1">
    <citation type="submission" date="2016-06" db="EMBL/GenBank/DDBJ databases">
        <authorList>
            <person name="Varghese N."/>
        </authorList>
    </citation>
    <scope>NUCLEOTIDE SEQUENCE [LARGE SCALE GENOMIC DNA]</scope>
    <source>
        <strain evidence="2">DSM 46123</strain>
    </source>
</reference>
<gene>
    <name evidence="1" type="ORF">GA0074694_6061</name>
</gene>
<dbReference type="AlphaFoldDB" id="A0A1C6SQC3"/>
<proteinExistence type="predicted"/>
<accession>A0A1C6SQC3</accession>
<keyword evidence="2" id="KW-1185">Reference proteome</keyword>
<dbReference type="Proteomes" id="UP000198906">
    <property type="component" value="Unassembled WGS sequence"/>
</dbReference>
<evidence type="ECO:0008006" key="3">
    <source>
        <dbReference type="Google" id="ProtNLM"/>
    </source>
</evidence>
<sequence>MARAAPRWTPGRRPRLGRYGCLVSLVAAAVCPHPPLLVPEVAGAAAGELDDLRAACDAAVARLLDARPEQLLLIGSGPRTARFNTADHGSLRPYGVDRQVRLWKVNCAGGPHLPLSLTVGAWLVGRSGTELPRFAHSVATDATADECARLGAELATAAAEPRTALLVLGDGSACRGQKAPGYDDPRAQAYDDGVAAALAHADTDALLGLDPVLSTELRAAGRAPWQVLAGAVRAAGGDWRGELTHHTARYGVAYLVATWERA</sequence>
<dbReference type="SUPFAM" id="SSF53213">
    <property type="entry name" value="LigB-like"/>
    <property type="match status" value="1"/>
</dbReference>
<name>A0A1C6SQC3_9ACTN</name>
<dbReference type="EMBL" id="FMHU01000002">
    <property type="protein sequence ID" value="SCL31718.1"/>
    <property type="molecule type" value="Genomic_DNA"/>
</dbReference>
<dbReference type="STRING" id="47866.GA0074694_6061"/>
<evidence type="ECO:0000313" key="2">
    <source>
        <dbReference type="Proteomes" id="UP000198906"/>
    </source>
</evidence>
<protein>
    <recommendedName>
        <fullName evidence="3">Catalytic LigB subunit of aromatic ring-opening dioxygenase</fullName>
    </recommendedName>
</protein>
<evidence type="ECO:0000313" key="1">
    <source>
        <dbReference type="EMBL" id="SCL31718.1"/>
    </source>
</evidence>
<dbReference type="Gene3D" id="3.40.830.10">
    <property type="entry name" value="LigB-like"/>
    <property type="match status" value="1"/>
</dbReference>
<dbReference type="CDD" id="cd07951">
    <property type="entry name" value="ED_3B_N_AMMECR1"/>
    <property type="match status" value="1"/>
</dbReference>
<organism evidence="1 2">
    <name type="scientific">Micromonospora inyonensis</name>
    <dbReference type="NCBI Taxonomy" id="47866"/>
    <lineage>
        <taxon>Bacteria</taxon>
        <taxon>Bacillati</taxon>
        <taxon>Actinomycetota</taxon>
        <taxon>Actinomycetes</taxon>
        <taxon>Micromonosporales</taxon>
        <taxon>Micromonosporaceae</taxon>
        <taxon>Micromonospora</taxon>
    </lineage>
</organism>